<evidence type="ECO:0000313" key="4">
    <source>
        <dbReference type="Proteomes" id="UP001305779"/>
    </source>
</evidence>
<dbReference type="SUPFAM" id="SSF49899">
    <property type="entry name" value="Concanavalin A-like lectins/glucanases"/>
    <property type="match status" value="1"/>
</dbReference>
<dbReference type="Pfam" id="PF00722">
    <property type="entry name" value="Glyco_hydro_16"/>
    <property type="match status" value="1"/>
</dbReference>
<evidence type="ECO:0000256" key="1">
    <source>
        <dbReference type="SAM" id="SignalP"/>
    </source>
</evidence>
<sequence length="245" mass="27202">MLTSLFFNLALVAPSLAQFVATTTFTFPGNALPTGLSASDWIVPKDPDTPAVYDHLFVPENVRVQDGFLELVVPGGQTENPIRSAEIFTWFNVLYGSVRTYAILTEEPGVCNGMFMYFDDNQETDIEWISDPESFANIDANNGTRAMLYTNQNLVEGVDATTVSGRAASDATSTVHEYRLDWTEDATRFYLDGVLQQTITENVPTVPGQWLWNNWVNGDPYFTAGPPVGDAVFKIQKIVMFYNPA</sequence>
<evidence type="ECO:0000313" key="3">
    <source>
        <dbReference type="EMBL" id="KAK4503767.1"/>
    </source>
</evidence>
<dbReference type="PANTHER" id="PTHR38121:SF2">
    <property type="entry name" value="ACYLTRANSFERASE 3 DOMAIN-CONTAINING PROTEIN"/>
    <property type="match status" value="1"/>
</dbReference>
<dbReference type="Proteomes" id="UP001305779">
    <property type="component" value="Unassembled WGS sequence"/>
</dbReference>
<feature type="chain" id="PRO_5046261663" description="GH16 domain-containing protein" evidence="1">
    <location>
        <begin position="18"/>
        <end position="245"/>
    </location>
</feature>
<name>A0ABR0EQM9_ZASCE</name>
<keyword evidence="4" id="KW-1185">Reference proteome</keyword>
<feature type="domain" description="GH16" evidence="2">
    <location>
        <begin position="39"/>
        <end position="245"/>
    </location>
</feature>
<proteinExistence type="predicted"/>
<feature type="signal peptide" evidence="1">
    <location>
        <begin position="1"/>
        <end position="17"/>
    </location>
</feature>
<organism evidence="3 4">
    <name type="scientific">Zasmidium cellare</name>
    <name type="common">Wine cellar mold</name>
    <name type="synonym">Racodium cellare</name>
    <dbReference type="NCBI Taxonomy" id="395010"/>
    <lineage>
        <taxon>Eukaryota</taxon>
        <taxon>Fungi</taxon>
        <taxon>Dikarya</taxon>
        <taxon>Ascomycota</taxon>
        <taxon>Pezizomycotina</taxon>
        <taxon>Dothideomycetes</taxon>
        <taxon>Dothideomycetidae</taxon>
        <taxon>Mycosphaerellales</taxon>
        <taxon>Mycosphaerellaceae</taxon>
        <taxon>Zasmidium</taxon>
    </lineage>
</organism>
<keyword evidence="1" id="KW-0732">Signal</keyword>
<reference evidence="3 4" key="1">
    <citation type="journal article" date="2023" name="G3 (Bethesda)">
        <title>A chromosome-level genome assembly of Zasmidium syzygii isolated from banana leaves.</title>
        <authorList>
            <person name="van Westerhoven A.C."/>
            <person name="Mehrabi R."/>
            <person name="Talebi R."/>
            <person name="Steentjes M.B.F."/>
            <person name="Corcolon B."/>
            <person name="Chong P.A."/>
            <person name="Kema G.H.J."/>
            <person name="Seidl M.F."/>
        </authorList>
    </citation>
    <scope>NUCLEOTIDE SEQUENCE [LARGE SCALE GENOMIC DNA]</scope>
    <source>
        <strain evidence="3 4">P124</strain>
    </source>
</reference>
<dbReference type="PROSITE" id="PS51762">
    <property type="entry name" value="GH16_2"/>
    <property type="match status" value="1"/>
</dbReference>
<protein>
    <recommendedName>
        <fullName evidence="2">GH16 domain-containing protein</fullName>
    </recommendedName>
</protein>
<dbReference type="InterPro" id="IPR013320">
    <property type="entry name" value="ConA-like_dom_sf"/>
</dbReference>
<dbReference type="CDD" id="cd00413">
    <property type="entry name" value="Glyco_hydrolase_16"/>
    <property type="match status" value="1"/>
</dbReference>
<comment type="caution">
    <text evidence="3">The sequence shown here is derived from an EMBL/GenBank/DDBJ whole genome shotgun (WGS) entry which is preliminary data.</text>
</comment>
<dbReference type="Gene3D" id="2.60.120.200">
    <property type="match status" value="1"/>
</dbReference>
<dbReference type="EMBL" id="JAXOVC010000003">
    <property type="protein sequence ID" value="KAK4503767.1"/>
    <property type="molecule type" value="Genomic_DNA"/>
</dbReference>
<evidence type="ECO:0000259" key="2">
    <source>
        <dbReference type="PROSITE" id="PS51762"/>
    </source>
</evidence>
<dbReference type="PANTHER" id="PTHR38121">
    <property type="entry name" value="GH16 DOMAIN-CONTAINING PROTEIN"/>
    <property type="match status" value="1"/>
</dbReference>
<accession>A0ABR0EQM9</accession>
<gene>
    <name evidence="3" type="ORF">PRZ48_004682</name>
</gene>
<dbReference type="InterPro" id="IPR000757">
    <property type="entry name" value="Beta-glucanase-like"/>
</dbReference>